<accession>A0A135UI14</accession>
<keyword evidence="3" id="KW-1185">Reference proteome</keyword>
<reference evidence="2 3" key="1">
    <citation type="submission" date="2014-02" db="EMBL/GenBank/DDBJ databases">
        <title>The genome sequence of Colletotrichum salicis CBS 607.94.</title>
        <authorList>
            <person name="Baroncelli R."/>
            <person name="Thon M.R."/>
        </authorList>
    </citation>
    <scope>NUCLEOTIDE SEQUENCE [LARGE SCALE GENOMIC DNA]</scope>
    <source>
        <strain evidence="2 3">CBS 607.94</strain>
    </source>
</reference>
<name>A0A135UI14_9PEZI</name>
<dbReference type="EMBL" id="JFFI01001434">
    <property type="protein sequence ID" value="KXH60029.1"/>
    <property type="molecule type" value="Genomic_DNA"/>
</dbReference>
<dbReference type="Proteomes" id="UP000070121">
    <property type="component" value="Unassembled WGS sequence"/>
</dbReference>
<evidence type="ECO:0000256" key="1">
    <source>
        <dbReference type="SAM" id="MobiDB-lite"/>
    </source>
</evidence>
<sequence length="331" mass="36538">MPLSPRLPRSPLLLQLAPWLWRWIFTFTTPILKGCTYSPSVGEVCMYHTISCGSAGKPRMRGLDFLFRETGADEKAAIWRRAEETQQTRVALDRFPLADTEDNTIEQQRTDSRYCGPRRHAALRSVYASWRPLNRTHCDHIATAKRQRCTASETILTGLLYCVGSGGVPVFASKGCLLVNATYTGPGSKAIAGEVVRAPPQLRQGAKDWAVCRCLDSLVNPTTSGRHSTTQPKTLGPELSSSEERDGKEPQRNLAVRIVQKHFLVAAAAAAAARSARSAHKPKKLIFDELEEFTSCVPGPTASRHPTTEPTTPWWPKMGYGKGKRQPSPES</sequence>
<evidence type="ECO:0000313" key="3">
    <source>
        <dbReference type="Proteomes" id="UP000070121"/>
    </source>
</evidence>
<feature type="region of interest" description="Disordered" evidence="1">
    <location>
        <begin position="222"/>
        <end position="251"/>
    </location>
</feature>
<proteinExistence type="predicted"/>
<feature type="compositionally biased region" description="Basic and acidic residues" evidence="1">
    <location>
        <begin position="242"/>
        <end position="251"/>
    </location>
</feature>
<gene>
    <name evidence="2" type="ORF">CSAL01_11778</name>
</gene>
<protein>
    <submittedName>
        <fullName evidence="2">Uncharacterized protein</fullName>
    </submittedName>
</protein>
<evidence type="ECO:0000313" key="2">
    <source>
        <dbReference type="EMBL" id="KXH60029.1"/>
    </source>
</evidence>
<feature type="compositionally biased region" description="Polar residues" evidence="1">
    <location>
        <begin position="222"/>
        <end position="233"/>
    </location>
</feature>
<feature type="region of interest" description="Disordered" evidence="1">
    <location>
        <begin position="298"/>
        <end position="331"/>
    </location>
</feature>
<dbReference type="AlphaFoldDB" id="A0A135UI14"/>
<organism evidence="2 3">
    <name type="scientific">Colletotrichum salicis</name>
    <dbReference type="NCBI Taxonomy" id="1209931"/>
    <lineage>
        <taxon>Eukaryota</taxon>
        <taxon>Fungi</taxon>
        <taxon>Dikarya</taxon>
        <taxon>Ascomycota</taxon>
        <taxon>Pezizomycotina</taxon>
        <taxon>Sordariomycetes</taxon>
        <taxon>Hypocreomycetidae</taxon>
        <taxon>Glomerellales</taxon>
        <taxon>Glomerellaceae</taxon>
        <taxon>Colletotrichum</taxon>
        <taxon>Colletotrichum acutatum species complex</taxon>
    </lineage>
</organism>
<comment type="caution">
    <text evidence="2">The sequence shown here is derived from an EMBL/GenBank/DDBJ whole genome shotgun (WGS) entry which is preliminary data.</text>
</comment>